<evidence type="ECO:0000259" key="1">
    <source>
        <dbReference type="PROSITE" id="PS50109"/>
    </source>
</evidence>
<dbReference type="Proteomes" id="UP000528964">
    <property type="component" value="Unassembled WGS sequence"/>
</dbReference>
<evidence type="ECO:0000313" key="2">
    <source>
        <dbReference type="EMBL" id="MBB3973374.1"/>
    </source>
</evidence>
<evidence type="ECO:0000313" key="3">
    <source>
        <dbReference type="Proteomes" id="UP000528964"/>
    </source>
</evidence>
<dbReference type="AlphaFoldDB" id="A0A7W6D011"/>
<dbReference type="GO" id="GO:0016301">
    <property type="term" value="F:kinase activity"/>
    <property type="evidence" value="ECO:0007669"/>
    <property type="project" value="UniProtKB-KW"/>
</dbReference>
<keyword evidence="3" id="KW-1185">Reference proteome</keyword>
<organism evidence="2 3">
    <name type="scientific">Hansschlegelia beijingensis</name>
    <dbReference type="NCBI Taxonomy" id="1133344"/>
    <lineage>
        <taxon>Bacteria</taxon>
        <taxon>Pseudomonadati</taxon>
        <taxon>Pseudomonadota</taxon>
        <taxon>Alphaproteobacteria</taxon>
        <taxon>Hyphomicrobiales</taxon>
        <taxon>Methylopilaceae</taxon>
        <taxon>Hansschlegelia</taxon>
    </lineage>
</organism>
<dbReference type="EMBL" id="JACIDR010000003">
    <property type="protein sequence ID" value="MBB3973374.1"/>
    <property type="molecule type" value="Genomic_DNA"/>
</dbReference>
<dbReference type="SUPFAM" id="SSF55874">
    <property type="entry name" value="ATPase domain of HSP90 chaperone/DNA topoisomerase II/histidine kinase"/>
    <property type="match status" value="1"/>
</dbReference>
<sequence>MTRDEATTALSSDATEVRLRGARFFSRVAEADDLPRIKAALKRETVPWIKRALLSAVARAEKVPGPQRIVEAPASDELDGLDAQKIFAKAAEEVAESLIHELAPVVGLLRVVLPRELNGAYDTSKSRLYLDQLHGLMTAIRDLKRANAVPTYKDFLLGELIASIIEAAPNPEGVAIQTAGPARLVVSADKEQLRLAISNGLRNALEAVRLYSIATPPRIVITWGSTQSDNYVVIKDTGPGFKGDPSAALKLGATSKSGHVGYGLALAQQAMLSMQGDIALKNDEDGAHFEIRWFRDNEDPVR</sequence>
<gene>
    <name evidence="2" type="ORF">GGR24_002044</name>
</gene>
<dbReference type="Gene3D" id="3.30.565.10">
    <property type="entry name" value="Histidine kinase-like ATPase, C-terminal domain"/>
    <property type="match status" value="1"/>
</dbReference>
<comment type="caution">
    <text evidence="2">The sequence shown here is derived from an EMBL/GenBank/DDBJ whole genome shotgun (WGS) entry which is preliminary data.</text>
</comment>
<keyword evidence="2" id="KW-0808">Transferase</keyword>
<proteinExistence type="predicted"/>
<name>A0A7W6D011_9HYPH</name>
<reference evidence="2 3" key="1">
    <citation type="submission" date="2020-08" db="EMBL/GenBank/DDBJ databases">
        <title>Genomic Encyclopedia of Type Strains, Phase IV (KMG-IV): sequencing the most valuable type-strain genomes for metagenomic binning, comparative biology and taxonomic classification.</title>
        <authorList>
            <person name="Goeker M."/>
        </authorList>
    </citation>
    <scope>NUCLEOTIDE SEQUENCE [LARGE SCALE GENOMIC DNA]</scope>
    <source>
        <strain evidence="2 3">DSM 25481</strain>
    </source>
</reference>
<protein>
    <submittedName>
        <fullName evidence="2">Signal transduction histidine kinase</fullName>
    </submittedName>
</protein>
<dbReference type="SMART" id="SM00387">
    <property type="entry name" value="HATPase_c"/>
    <property type="match status" value="1"/>
</dbReference>
<feature type="domain" description="Histidine kinase" evidence="1">
    <location>
        <begin position="97"/>
        <end position="297"/>
    </location>
</feature>
<dbReference type="InterPro" id="IPR005467">
    <property type="entry name" value="His_kinase_dom"/>
</dbReference>
<accession>A0A7W6D011</accession>
<dbReference type="RefSeq" id="WP_183395254.1">
    <property type="nucleotide sequence ID" value="NZ_JACIDR010000003.1"/>
</dbReference>
<keyword evidence="2" id="KW-0418">Kinase</keyword>
<dbReference type="PROSITE" id="PS50109">
    <property type="entry name" value="HIS_KIN"/>
    <property type="match status" value="1"/>
</dbReference>
<dbReference type="InterPro" id="IPR003594">
    <property type="entry name" value="HATPase_dom"/>
</dbReference>
<dbReference type="InterPro" id="IPR036890">
    <property type="entry name" value="HATPase_C_sf"/>
</dbReference>
<dbReference type="Pfam" id="PF02518">
    <property type="entry name" value="HATPase_c"/>
    <property type="match status" value="1"/>
</dbReference>